<evidence type="ECO:0000313" key="2">
    <source>
        <dbReference type="Proteomes" id="UP001066276"/>
    </source>
</evidence>
<proteinExistence type="predicted"/>
<dbReference type="AlphaFoldDB" id="A0AAV7VIP0"/>
<comment type="caution">
    <text evidence="1">The sequence shown here is derived from an EMBL/GenBank/DDBJ whole genome shotgun (WGS) entry which is preliminary data.</text>
</comment>
<keyword evidence="2" id="KW-1185">Reference proteome</keyword>
<name>A0AAV7VIP0_PLEWA</name>
<accession>A0AAV7VIP0</accession>
<organism evidence="1 2">
    <name type="scientific">Pleurodeles waltl</name>
    <name type="common">Iberian ribbed newt</name>
    <dbReference type="NCBI Taxonomy" id="8319"/>
    <lineage>
        <taxon>Eukaryota</taxon>
        <taxon>Metazoa</taxon>
        <taxon>Chordata</taxon>
        <taxon>Craniata</taxon>
        <taxon>Vertebrata</taxon>
        <taxon>Euteleostomi</taxon>
        <taxon>Amphibia</taxon>
        <taxon>Batrachia</taxon>
        <taxon>Caudata</taxon>
        <taxon>Salamandroidea</taxon>
        <taxon>Salamandridae</taxon>
        <taxon>Pleurodelinae</taxon>
        <taxon>Pleurodeles</taxon>
    </lineage>
</organism>
<sequence length="89" mass="8951">MKEGAPDAISGPQKEGLPGDAIASSVKVEASCGKDWWLKVPAGALASLTALLAELPMGVSILGSDFNAVPNPELDISGPPTHGGVVHAH</sequence>
<reference evidence="1" key="1">
    <citation type="journal article" date="2022" name="bioRxiv">
        <title>Sequencing and chromosome-scale assembly of the giantPleurodeles waltlgenome.</title>
        <authorList>
            <person name="Brown T."/>
            <person name="Elewa A."/>
            <person name="Iarovenko S."/>
            <person name="Subramanian E."/>
            <person name="Araus A.J."/>
            <person name="Petzold A."/>
            <person name="Susuki M."/>
            <person name="Suzuki K.-i.T."/>
            <person name="Hayashi T."/>
            <person name="Toyoda A."/>
            <person name="Oliveira C."/>
            <person name="Osipova E."/>
            <person name="Leigh N.D."/>
            <person name="Simon A."/>
            <person name="Yun M.H."/>
        </authorList>
    </citation>
    <scope>NUCLEOTIDE SEQUENCE</scope>
    <source>
        <strain evidence="1">20211129_DDA</strain>
        <tissue evidence="1">Liver</tissue>
    </source>
</reference>
<protein>
    <submittedName>
        <fullName evidence="1">Uncharacterized protein</fullName>
    </submittedName>
</protein>
<evidence type="ECO:0000313" key="1">
    <source>
        <dbReference type="EMBL" id="KAJ1199914.1"/>
    </source>
</evidence>
<gene>
    <name evidence="1" type="ORF">NDU88_003746</name>
</gene>
<dbReference type="EMBL" id="JANPWB010000003">
    <property type="protein sequence ID" value="KAJ1199914.1"/>
    <property type="molecule type" value="Genomic_DNA"/>
</dbReference>
<dbReference type="Proteomes" id="UP001066276">
    <property type="component" value="Chromosome 2_1"/>
</dbReference>